<comment type="caution">
    <text evidence="2">The sequence shown here is derived from an EMBL/GenBank/DDBJ whole genome shotgun (WGS) entry which is preliminary data.</text>
</comment>
<keyword evidence="1" id="KW-0812">Transmembrane</keyword>
<accession>A0ABD6C6D9</accession>
<protein>
    <submittedName>
        <fullName evidence="2">Uncharacterized protein</fullName>
    </submittedName>
</protein>
<name>A0ABD6C6D9_9EURY</name>
<evidence type="ECO:0000256" key="1">
    <source>
        <dbReference type="SAM" id="Phobius"/>
    </source>
</evidence>
<feature type="transmembrane region" description="Helical" evidence="1">
    <location>
        <begin position="146"/>
        <end position="166"/>
    </location>
</feature>
<proteinExistence type="predicted"/>
<gene>
    <name evidence="2" type="ORF">ACFR9U_01260</name>
</gene>
<keyword evidence="3" id="KW-1185">Reference proteome</keyword>
<evidence type="ECO:0000313" key="2">
    <source>
        <dbReference type="EMBL" id="MFD1585594.1"/>
    </source>
</evidence>
<reference evidence="2 3" key="1">
    <citation type="journal article" date="2019" name="Int. J. Syst. Evol. Microbiol.">
        <title>The Global Catalogue of Microorganisms (GCM) 10K type strain sequencing project: providing services to taxonomists for standard genome sequencing and annotation.</title>
        <authorList>
            <consortium name="The Broad Institute Genomics Platform"/>
            <consortium name="The Broad Institute Genome Sequencing Center for Infectious Disease"/>
            <person name="Wu L."/>
            <person name="Ma J."/>
        </authorList>
    </citation>
    <scope>NUCLEOTIDE SEQUENCE [LARGE SCALE GENOMIC DNA]</scope>
    <source>
        <strain evidence="2 3">CGMCC 1.12125</strain>
    </source>
</reference>
<feature type="non-terminal residue" evidence="2">
    <location>
        <position position="1"/>
    </location>
</feature>
<keyword evidence="1" id="KW-0472">Membrane</keyword>
<dbReference type="Proteomes" id="UP001597119">
    <property type="component" value="Unassembled WGS sequence"/>
</dbReference>
<dbReference type="RefSeq" id="WP_379813618.1">
    <property type="nucleotide sequence ID" value="NZ_JBHUDJ010000001.1"/>
</dbReference>
<dbReference type="EMBL" id="JBHUDJ010000001">
    <property type="protein sequence ID" value="MFD1585594.1"/>
    <property type="molecule type" value="Genomic_DNA"/>
</dbReference>
<sequence>EPVSEYEHLTTKKRQRQGNTELAQVTDVAVGTRTVVLTARFDWRAEAVRFRYELNDDRDVLQLESLAESAGFAFEQVEFLEGETVEVTYTGGEWVPSAHAAHVEGSGSAAETFRTELRLLARELARLPNLPRRAIRALRTATTQQTIIGVILVKKVLVLVLLAWYLL</sequence>
<keyword evidence="1" id="KW-1133">Transmembrane helix</keyword>
<organism evidence="2 3">
    <name type="scientific">Halorientalis brevis</name>
    <dbReference type="NCBI Taxonomy" id="1126241"/>
    <lineage>
        <taxon>Archaea</taxon>
        <taxon>Methanobacteriati</taxon>
        <taxon>Methanobacteriota</taxon>
        <taxon>Stenosarchaea group</taxon>
        <taxon>Halobacteria</taxon>
        <taxon>Halobacteriales</taxon>
        <taxon>Haloarculaceae</taxon>
        <taxon>Halorientalis</taxon>
    </lineage>
</organism>
<dbReference type="AlphaFoldDB" id="A0ABD6C6D9"/>
<evidence type="ECO:0000313" key="3">
    <source>
        <dbReference type="Proteomes" id="UP001597119"/>
    </source>
</evidence>